<accession>A0A8J6JMG7</accession>
<evidence type="ECO:0000313" key="2">
    <source>
        <dbReference type="Proteomes" id="UP000607645"/>
    </source>
</evidence>
<dbReference type="Pfam" id="PF19677">
    <property type="entry name" value="DUF6179"/>
    <property type="match status" value="1"/>
</dbReference>
<comment type="caution">
    <text evidence="1">The sequence shown here is derived from an EMBL/GenBank/DDBJ whole genome shotgun (WGS) entry which is preliminary data.</text>
</comment>
<name>A0A8J6JMG7_9FIRM</name>
<gene>
    <name evidence="1" type="ORF">H8S62_07670</name>
</gene>
<organism evidence="1 2">
    <name type="scientific">Lawsonibacter faecis</name>
    <dbReference type="NCBI Taxonomy" id="2763052"/>
    <lineage>
        <taxon>Bacteria</taxon>
        <taxon>Bacillati</taxon>
        <taxon>Bacillota</taxon>
        <taxon>Clostridia</taxon>
        <taxon>Eubacteriales</taxon>
        <taxon>Oscillospiraceae</taxon>
        <taxon>Lawsonibacter</taxon>
    </lineage>
</organism>
<protein>
    <submittedName>
        <fullName evidence="1">Uncharacterized protein</fullName>
    </submittedName>
</protein>
<evidence type="ECO:0000313" key="1">
    <source>
        <dbReference type="EMBL" id="MBC5736890.1"/>
    </source>
</evidence>
<keyword evidence="2" id="KW-1185">Reference proteome</keyword>
<dbReference type="RefSeq" id="WP_186918936.1">
    <property type="nucleotide sequence ID" value="NZ_JACOPQ010000005.1"/>
</dbReference>
<proteinExistence type="predicted"/>
<sequence length="272" mass="30254">MRSELVPERGENRDEGALWRLLARRVALYTGGDSSSVPRALALELFASVRFTLEQGRGESLEERFADGEAVIRDKLARGKQLWKGTCGSLPQVENLSLRDTLRSIGGFWGRYDYRFFAHQVPCDIDYQLGRPVPEDLQGIDYVNHYLEQLCMENRILNCFAPQYVRALLGAYCRDYRGLLINLCESVAVNALGLALVGGDVAKLNVTDGERALLAERFSREGPACLGAAAGRLCALLGLDSSAVRTYLEALADDLSPRIRQTSLEEIFLTYL</sequence>
<reference evidence="1" key="1">
    <citation type="submission" date="2020-08" db="EMBL/GenBank/DDBJ databases">
        <title>Genome public.</title>
        <authorList>
            <person name="Liu C."/>
            <person name="Sun Q."/>
        </authorList>
    </citation>
    <scope>NUCLEOTIDE SEQUENCE</scope>
    <source>
        <strain evidence="1">NSJ-52</strain>
    </source>
</reference>
<dbReference type="AlphaFoldDB" id="A0A8J6JMG7"/>
<dbReference type="EMBL" id="JACOPQ010000005">
    <property type="protein sequence ID" value="MBC5736890.1"/>
    <property type="molecule type" value="Genomic_DNA"/>
</dbReference>
<dbReference type="InterPro" id="IPR045751">
    <property type="entry name" value="DUF6179"/>
</dbReference>
<dbReference type="Proteomes" id="UP000607645">
    <property type="component" value="Unassembled WGS sequence"/>
</dbReference>